<dbReference type="RefSeq" id="WP_019469304.1">
    <property type="nucleotide sequence ID" value="NZ_BKAS01000004.1"/>
</dbReference>
<dbReference type="InterPro" id="IPR023198">
    <property type="entry name" value="PGP-like_dom2"/>
</dbReference>
<evidence type="ECO:0000313" key="2">
    <source>
        <dbReference type="Proteomes" id="UP000034455"/>
    </source>
</evidence>
<dbReference type="GO" id="GO:0008253">
    <property type="term" value="F:5'-nucleotidase activity"/>
    <property type="evidence" value="ECO:0007669"/>
    <property type="project" value="InterPro"/>
</dbReference>
<dbReference type="InterPro" id="IPR041492">
    <property type="entry name" value="HAD_2"/>
</dbReference>
<dbReference type="InterPro" id="IPR011951">
    <property type="entry name" value="HAD-SF_hydro_IA_YjjG/PynA"/>
</dbReference>
<proteinExistence type="predicted"/>
<dbReference type="SFLD" id="SFLDS00003">
    <property type="entry name" value="Haloacid_Dehalogenase"/>
    <property type="match status" value="1"/>
</dbReference>
<dbReference type="EMBL" id="LAKJ01000008">
    <property type="protein sequence ID" value="KKI64509.1"/>
    <property type="molecule type" value="Genomic_DNA"/>
</dbReference>
<sequence length="228" mass="26648">MNKRCLLIDFDDTIVDFHDAEAYAFHQLTKKYNLETNQNDLNQFMTINQAHWEAFQQNQLSKTEVLSKRFEVYFDLHQINVNGEEADVIFRDELANAPIKYFMNTVETLRMLKDTHDLYIVTNGVLETQERRIAKTKMGNWFKGVYVSEETGYQKPMPEFFDFVFNEIGHDKRDHAMIVGDSITSDILGGKNAAIKTCWFNPRNKINNTEINPDYTIESLDQLLDIAK</sequence>
<comment type="caution">
    <text evidence="1">The sequence shown here is derived from an EMBL/GenBank/DDBJ whole genome shotgun (WGS) entry which is preliminary data.</text>
</comment>
<protein>
    <submittedName>
        <fullName evidence="1">5'-nucleotidase YjjG</fullName>
    </submittedName>
</protein>
<dbReference type="AlphaFoldDB" id="A0A0M2P108"/>
<dbReference type="Gene3D" id="1.10.150.240">
    <property type="entry name" value="Putative phosphatase, domain 2"/>
    <property type="match status" value="1"/>
</dbReference>
<dbReference type="PANTHER" id="PTHR47478">
    <property type="match status" value="1"/>
</dbReference>
<dbReference type="SUPFAM" id="SSF56784">
    <property type="entry name" value="HAD-like"/>
    <property type="match status" value="1"/>
</dbReference>
<dbReference type="GeneID" id="58097832"/>
<organism evidence="1 2">
    <name type="scientific">Staphylococcus cohnii subsp. cohnii</name>
    <dbReference type="NCBI Taxonomy" id="74704"/>
    <lineage>
        <taxon>Bacteria</taxon>
        <taxon>Bacillati</taxon>
        <taxon>Bacillota</taxon>
        <taxon>Bacilli</taxon>
        <taxon>Bacillales</taxon>
        <taxon>Staphylococcaceae</taxon>
        <taxon>Staphylococcus</taxon>
        <taxon>Staphylococcus cohnii species complex</taxon>
    </lineage>
</organism>
<dbReference type="PANTHER" id="PTHR47478:SF1">
    <property type="entry name" value="PYRIMIDINE 5'-NUCLEOTIDASE YJJG"/>
    <property type="match status" value="1"/>
</dbReference>
<dbReference type="SFLD" id="SFLDG01129">
    <property type="entry name" value="C1.5:_HAD__Beta-PGM__Phosphata"/>
    <property type="match status" value="1"/>
</dbReference>
<dbReference type="InterPro" id="IPR052550">
    <property type="entry name" value="Pyrimidine_5'-ntase_YjjG"/>
</dbReference>
<evidence type="ECO:0000313" key="1">
    <source>
        <dbReference type="EMBL" id="KKI64509.1"/>
    </source>
</evidence>
<dbReference type="NCBIfam" id="TIGR01549">
    <property type="entry name" value="HAD-SF-IA-v1"/>
    <property type="match status" value="1"/>
</dbReference>
<dbReference type="Proteomes" id="UP000034455">
    <property type="component" value="Unassembled WGS sequence"/>
</dbReference>
<dbReference type="PATRIC" id="fig|74704.6.peg.2561"/>
<reference evidence="1 2" key="1">
    <citation type="submission" date="2015-03" db="EMBL/GenBank/DDBJ databases">
        <title>Genome Assembly of Staphylococcus cohnii subsp. cohnii strain G22B2.</title>
        <authorList>
            <person name="Nair G."/>
            <person name="Kaur G."/>
            <person name="Khatri I."/>
            <person name="Singh N.K."/>
            <person name="Sathyabama S."/>
            <person name="Maurya S.K."/>
            <person name="Subramanian S."/>
            <person name="Agrewala J.N."/>
            <person name="Mayilraj S."/>
        </authorList>
    </citation>
    <scope>NUCLEOTIDE SEQUENCE [LARGE SCALE GENOMIC DNA]</scope>
    <source>
        <strain evidence="1 2">G22B2</strain>
    </source>
</reference>
<dbReference type="NCBIfam" id="TIGR02254">
    <property type="entry name" value="YjjG_YfnB"/>
    <property type="match status" value="1"/>
</dbReference>
<gene>
    <name evidence="1" type="ORF">UF66_2461</name>
</gene>
<dbReference type="InterPro" id="IPR006439">
    <property type="entry name" value="HAD-SF_hydro_IA"/>
</dbReference>
<dbReference type="InterPro" id="IPR036412">
    <property type="entry name" value="HAD-like_sf"/>
</dbReference>
<name>A0A0M2P108_STACC</name>
<dbReference type="Gene3D" id="3.40.50.1000">
    <property type="entry name" value="HAD superfamily/HAD-like"/>
    <property type="match status" value="1"/>
</dbReference>
<dbReference type="InterPro" id="IPR023214">
    <property type="entry name" value="HAD_sf"/>
</dbReference>
<accession>A0A0M2P108</accession>
<dbReference type="Pfam" id="PF13419">
    <property type="entry name" value="HAD_2"/>
    <property type="match status" value="1"/>
</dbReference>